<dbReference type="AlphaFoldDB" id="A0A1F6C4T0"/>
<gene>
    <name evidence="1" type="ORF">A3F84_27510</name>
</gene>
<dbReference type="Proteomes" id="UP000178606">
    <property type="component" value="Unassembled WGS sequence"/>
</dbReference>
<comment type="caution">
    <text evidence="1">The sequence shown here is derived from an EMBL/GenBank/DDBJ whole genome shotgun (WGS) entry which is preliminary data.</text>
</comment>
<proteinExistence type="predicted"/>
<evidence type="ECO:0000313" key="1">
    <source>
        <dbReference type="EMBL" id="OGG43857.1"/>
    </source>
</evidence>
<name>A0A1F6C4T0_HANXR</name>
<evidence type="ECO:0000313" key="2">
    <source>
        <dbReference type="Proteomes" id="UP000178606"/>
    </source>
</evidence>
<accession>A0A1F6C4T0</accession>
<sequence>MGLGVAEVEGVDHHADVGGVLARLAHVRDLDQLEAGLVHGRLELLVALPVAVGLANDDAALEQQPFQHPPDVELRILRLAHAERDVLEVAEERHVFDLGLAGHGNSPGRGVKTAPLVILPSLFPLSHWGRGSGGGV</sequence>
<dbReference type="EMBL" id="MFKF01000424">
    <property type="protein sequence ID" value="OGG43857.1"/>
    <property type="molecule type" value="Genomic_DNA"/>
</dbReference>
<protein>
    <submittedName>
        <fullName evidence="1">Uncharacterized protein</fullName>
    </submittedName>
</protein>
<reference evidence="1 2" key="1">
    <citation type="journal article" date="2016" name="Nat. Commun.">
        <title>Thousands of microbial genomes shed light on interconnected biogeochemical processes in an aquifer system.</title>
        <authorList>
            <person name="Anantharaman K."/>
            <person name="Brown C.T."/>
            <person name="Hug L.A."/>
            <person name="Sharon I."/>
            <person name="Castelle C.J."/>
            <person name="Probst A.J."/>
            <person name="Thomas B.C."/>
            <person name="Singh A."/>
            <person name="Wilkins M.J."/>
            <person name="Karaoz U."/>
            <person name="Brodie E.L."/>
            <person name="Williams K.H."/>
            <person name="Hubbard S.S."/>
            <person name="Banfield J.F."/>
        </authorList>
    </citation>
    <scope>NUCLEOTIDE SEQUENCE [LARGE SCALE GENOMIC DNA]</scope>
    <source>
        <strain evidence="2">RIFCSPLOWO2_12_FULL_64_10</strain>
    </source>
</reference>
<organism evidence="1 2">
    <name type="scientific">Handelsmanbacteria sp. (strain RIFCSPLOWO2_12_FULL_64_10)</name>
    <dbReference type="NCBI Taxonomy" id="1817868"/>
    <lineage>
        <taxon>Bacteria</taxon>
        <taxon>Candidatus Handelsmaniibacteriota</taxon>
    </lineage>
</organism>